<reference evidence="2" key="1">
    <citation type="journal article" date="2014" name="Front. Microbiol.">
        <title>High frequency of phylogenetically diverse reductive dehalogenase-homologous genes in deep subseafloor sedimentary metagenomes.</title>
        <authorList>
            <person name="Kawai M."/>
            <person name="Futagami T."/>
            <person name="Toyoda A."/>
            <person name="Takaki Y."/>
            <person name="Nishi S."/>
            <person name="Hori S."/>
            <person name="Arai W."/>
            <person name="Tsubouchi T."/>
            <person name="Morono Y."/>
            <person name="Uchiyama I."/>
            <person name="Ito T."/>
            <person name="Fujiyama A."/>
            <person name="Inagaki F."/>
            <person name="Takami H."/>
        </authorList>
    </citation>
    <scope>NUCLEOTIDE SEQUENCE</scope>
    <source>
        <strain evidence="2">Expedition CK06-06</strain>
    </source>
</reference>
<dbReference type="AlphaFoldDB" id="X1ETC1"/>
<evidence type="ECO:0000313" key="2">
    <source>
        <dbReference type="EMBL" id="GAH35837.1"/>
    </source>
</evidence>
<dbReference type="PANTHER" id="PTHR37292">
    <property type="entry name" value="VNG6097C"/>
    <property type="match status" value="1"/>
</dbReference>
<dbReference type="PANTHER" id="PTHR37292:SF2">
    <property type="entry name" value="DUF262 DOMAIN-CONTAINING PROTEIN"/>
    <property type="match status" value="1"/>
</dbReference>
<protein>
    <recommendedName>
        <fullName evidence="1">GmrSD restriction endonucleases N-terminal domain-containing protein</fullName>
    </recommendedName>
</protein>
<sequence>MPAIFKTTSYPVKILINNIRYGKIALPDIQRPFVWKTKQVRDLFDSIYKGFPTGYLLFWSTSDETNTKVIGVDKKEDGYDSLIIDGQQRLTALYATMMGVPIIDEDYKKRKIIIAFNPVSEVFEVSNAAIEKNIEYISNISVLFKDDFGEFIFINEYIDNLRRNKNVSDEDASRIASNISKLVSIINYNFIILDISSEIDEETAATIFVRVNSGGVVLKQSDFVMTLLSVFWQDGRKNIEQFCKETRQKPDEGEISAFNHIVN</sequence>
<accession>X1ETC1</accession>
<dbReference type="Pfam" id="PF03235">
    <property type="entry name" value="GmrSD_N"/>
    <property type="match status" value="1"/>
</dbReference>
<name>X1ETC1_9ZZZZ</name>
<evidence type="ECO:0000259" key="1">
    <source>
        <dbReference type="Pfam" id="PF03235"/>
    </source>
</evidence>
<gene>
    <name evidence="2" type="ORF">S03H2_15781</name>
</gene>
<feature type="non-terminal residue" evidence="2">
    <location>
        <position position="263"/>
    </location>
</feature>
<dbReference type="EMBL" id="BARU01008031">
    <property type="protein sequence ID" value="GAH35837.1"/>
    <property type="molecule type" value="Genomic_DNA"/>
</dbReference>
<proteinExistence type="predicted"/>
<comment type="caution">
    <text evidence="2">The sequence shown here is derived from an EMBL/GenBank/DDBJ whole genome shotgun (WGS) entry which is preliminary data.</text>
</comment>
<organism evidence="2">
    <name type="scientific">marine sediment metagenome</name>
    <dbReference type="NCBI Taxonomy" id="412755"/>
    <lineage>
        <taxon>unclassified sequences</taxon>
        <taxon>metagenomes</taxon>
        <taxon>ecological metagenomes</taxon>
    </lineage>
</organism>
<dbReference type="InterPro" id="IPR004919">
    <property type="entry name" value="GmrSD_N"/>
</dbReference>
<feature type="domain" description="GmrSD restriction endonucleases N-terminal" evidence="1">
    <location>
        <begin position="14"/>
        <end position="227"/>
    </location>
</feature>